<dbReference type="PANTHER" id="PTHR34146:SF3">
    <property type="entry name" value="POLYNUCLEOTIDYL TRANSFERASE, RIBONUCLEASE H-LIKE SUPERFAMILY PROTEIN"/>
    <property type="match status" value="1"/>
</dbReference>
<dbReference type="GO" id="GO:0003676">
    <property type="term" value="F:nucleic acid binding"/>
    <property type="evidence" value="ECO:0007669"/>
    <property type="project" value="InterPro"/>
</dbReference>
<evidence type="ECO:0000313" key="3">
    <source>
        <dbReference type="EMBL" id="VDC82493.1"/>
    </source>
</evidence>
<dbReference type="InterPro" id="IPR044730">
    <property type="entry name" value="RNase_H-like_dom_plant"/>
</dbReference>
<dbReference type="GO" id="GO:0004523">
    <property type="term" value="F:RNA-DNA hybrid ribonuclease activity"/>
    <property type="evidence" value="ECO:0007669"/>
    <property type="project" value="InterPro"/>
</dbReference>
<sequence length="222" mass="24935">KEWKVDLISEVIDAEDVPKIISLQISKTNRSDGYSWNHTSSGCYTMKSDYAIAIHEETQQAHGTFAATGRWRCQVDASWTEQDTETGLGFTLLEENTEIVVGQRKVRRSNSPLHAEAECLVWAMEELSGRGFKHVNFESDCQQLVQIVTSPKAWPALAPELDDIQLLRSSFSLFSLCFISRSLNFRADSLAKEARSRDSPFLLVDVKVPQQLALEARVLGSI</sequence>
<accession>A0A3P6A5I4</accession>
<dbReference type="EMBL" id="LS974619">
    <property type="protein sequence ID" value="CAG7883289.1"/>
    <property type="molecule type" value="Genomic_DNA"/>
</dbReference>
<dbReference type="InterPro" id="IPR012337">
    <property type="entry name" value="RNaseH-like_sf"/>
</dbReference>
<organism evidence="3">
    <name type="scientific">Brassica campestris</name>
    <name type="common">Field mustard</name>
    <dbReference type="NCBI Taxonomy" id="3711"/>
    <lineage>
        <taxon>Eukaryota</taxon>
        <taxon>Viridiplantae</taxon>
        <taxon>Streptophyta</taxon>
        <taxon>Embryophyta</taxon>
        <taxon>Tracheophyta</taxon>
        <taxon>Spermatophyta</taxon>
        <taxon>Magnoliopsida</taxon>
        <taxon>eudicotyledons</taxon>
        <taxon>Gunneridae</taxon>
        <taxon>Pentapetalae</taxon>
        <taxon>rosids</taxon>
        <taxon>malvids</taxon>
        <taxon>Brassicales</taxon>
        <taxon>Brassicaceae</taxon>
        <taxon>Brassiceae</taxon>
        <taxon>Brassica</taxon>
    </lineage>
</organism>
<dbReference type="AlphaFoldDB" id="A0A3P6A5I4"/>
<name>A0A3P6A5I4_BRACM</name>
<feature type="domain" description="RNase H type-1" evidence="1">
    <location>
        <begin position="75"/>
        <end position="194"/>
    </location>
</feature>
<dbReference type="Gene3D" id="3.30.420.10">
    <property type="entry name" value="Ribonuclease H-like superfamily/Ribonuclease H"/>
    <property type="match status" value="1"/>
</dbReference>
<dbReference type="EMBL" id="LR031572">
    <property type="protein sequence ID" value="VDC82493.1"/>
    <property type="molecule type" value="Genomic_DNA"/>
</dbReference>
<dbReference type="PANTHER" id="PTHR34146">
    <property type="entry name" value="POLYNUCLEOTIDYL TRANSFERASE, RIBONUCLEASE H-LIKE SUPERFAMILY PROTEIN-RELATED"/>
    <property type="match status" value="1"/>
</dbReference>
<proteinExistence type="predicted"/>
<dbReference type="InterPro" id="IPR002156">
    <property type="entry name" value="RNaseH_domain"/>
</dbReference>
<dbReference type="Gramene" id="A03p46320.2_BraZ1">
    <property type="protein sequence ID" value="A03p46320.2_BraZ1.CDS"/>
    <property type="gene ID" value="A03g46320.2_BraZ1"/>
</dbReference>
<dbReference type="SUPFAM" id="SSF53098">
    <property type="entry name" value="Ribonuclease H-like"/>
    <property type="match status" value="1"/>
</dbReference>
<gene>
    <name evidence="3" type="ORF">BRAA03T13711Z</name>
    <name evidence="2" type="ORF">BRAPAZ1V2_A03P46320.2</name>
</gene>
<dbReference type="Pfam" id="PF13456">
    <property type="entry name" value="RVT_3"/>
    <property type="match status" value="1"/>
</dbReference>
<evidence type="ECO:0000313" key="2">
    <source>
        <dbReference type="EMBL" id="CAG7883289.1"/>
    </source>
</evidence>
<dbReference type="InterPro" id="IPR036397">
    <property type="entry name" value="RNaseH_sf"/>
</dbReference>
<feature type="non-terminal residue" evidence="3">
    <location>
        <position position="1"/>
    </location>
</feature>
<dbReference type="Proteomes" id="UP000694005">
    <property type="component" value="Chromosome A03"/>
</dbReference>
<dbReference type="CDD" id="cd06222">
    <property type="entry name" value="RNase_H_like"/>
    <property type="match status" value="1"/>
</dbReference>
<reference evidence="3" key="1">
    <citation type="submission" date="2018-11" db="EMBL/GenBank/DDBJ databases">
        <authorList>
            <consortium name="Genoscope - CEA"/>
            <person name="William W."/>
        </authorList>
    </citation>
    <scope>NUCLEOTIDE SEQUENCE</scope>
</reference>
<protein>
    <recommendedName>
        <fullName evidence="1">RNase H type-1 domain-containing protein</fullName>
    </recommendedName>
</protein>
<evidence type="ECO:0000259" key="1">
    <source>
        <dbReference type="Pfam" id="PF13456"/>
    </source>
</evidence>